<reference evidence="5" key="1">
    <citation type="submission" date="2012-12" db="EMBL/GenBank/DDBJ databases">
        <authorList>
            <person name="Hellsten U."/>
            <person name="Grimwood J."/>
            <person name="Chapman J.A."/>
            <person name="Shapiro H."/>
            <person name="Aerts A."/>
            <person name="Otillar R.P."/>
            <person name="Terry A.Y."/>
            <person name="Boore J.L."/>
            <person name="Simakov O."/>
            <person name="Marletaz F."/>
            <person name="Cho S.-J."/>
            <person name="Edsinger-Gonzales E."/>
            <person name="Havlak P."/>
            <person name="Kuo D.-H."/>
            <person name="Larsson T."/>
            <person name="Lv J."/>
            <person name="Arendt D."/>
            <person name="Savage R."/>
            <person name="Osoegawa K."/>
            <person name="de Jong P."/>
            <person name="Lindberg D.R."/>
            <person name="Seaver E.C."/>
            <person name="Weisblat D.A."/>
            <person name="Putnam N.H."/>
            <person name="Grigoriev I.V."/>
            <person name="Rokhsar D.S."/>
        </authorList>
    </citation>
    <scope>NUCLEOTIDE SEQUENCE</scope>
</reference>
<dbReference type="PROSITE" id="PS50235">
    <property type="entry name" value="USP_3"/>
    <property type="match status" value="1"/>
</dbReference>
<dbReference type="PANTHER" id="PTHR24006:SF925">
    <property type="entry name" value="UBIQUITINYL HYDROLASE 1"/>
    <property type="match status" value="1"/>
</dbReference>
<evidence type="ECO:0000313" key="5">
    <source>
        <dbReference type="Proteomes" id="UP000015101"/>
    </source>
</evidence>
<evidence type="ECO:0000313" key="3">
    <source>
        <dbReference type="EMBL" id="ESN99988.1"/>
    </source>
</evidence>
<dbReference type="Proteomes" id="UP000015101">
    <property type="component" value="Unassembled WGS sequence"/>
</dbReference>
<feature type="region of interest" description="Disordered" evidence="1">
    <location>
        <begin position="377"/>
        <end position="403"/>
    </location>
</feature>
<gene>
    <name evidence="4" type="primary">20212363</name>
    <name evidence="3" type="ORF">HELRODRAFT_192681</name>
</gene>
<dbReference type="GO" id="GO:0004843">
    <property type="term" value="F:cysteine-type deubiquitinase activity"/>
    <property type="evidence" value="ECO:0000318"/>
    <property type="project" value="GO_Central"/>
</dbReference>
<dbReference type="EMBL" id="KB097026">
    <property type="protein sequence ID" value="ESN99988.1"/>
    <property type="molecule type" value="Genomic_DNA"/>
</dbReference>
<dbReference type="InterPro" id="IPR018200">
    <property type="entry name" value="USP_CS"/>
</dbReference>
<dbReference type="SUPFAM" id="SSF54001">
    <property type="entry name" value="Cysteine proteinases"/>
    <property type="match status" value="1"/>
</dbReference>
<dbReference type="Pfam" id="PF00443">
    <property type="entry name" value="UCH"/>
    <property type="match status" value="1"/>
</dbReference>
<dbReference type="Pfam" id="PF12030">
    <property type="entry name" value="DUF3517"/>
    <property type="match status" value="1"/>
</dbReference>
<dbReference type="InterPro" id="IPR028889">
    <property type="entry name" value="USP"/>
</dbReference>
<feature type="domain" description="USP" evidence="2">
    <location>
        <begin position="122"/>
        <end position="463"/>
    </location>
</feature>
<dbReference type="RefSeq" id="XP_009021993.1">
    <property type="nucleotide sequence ID" value="XM_009023745.1"/>
</dbReference>
<dbReference type="HOGENOM" id="CLU_007685_0_0_1"/>
<evidence type="ECO:0000256" key="1">
    <source>
        <dbReference type="SAM" id="MobiDB-lite"/>
    </source>
</evidence>
<dbReference type="STRING" id="6412.T1FU67"/>
<evidence type="ECO:0000313" key="4">
    <source>
        <dbReference type="EnsemblMetazoa" id="HelroP192681"/>
    </source>
</evidence>
<dbReference type="InterPro" id="IPR050164">
    <property type="entry name" value="Peptidase_C19"/>
</dbReference>
<feature type="region of interest" description="Disordered" evidence="1">
    <location>
        <begin position="1094"/>
        <end position="1129"/>
    </location>
</feature>
<feature type="compositionally biased region" description="Polar residues" evidence="1">
    <location>
        <begin position="1046"/>
        <end position="1058"/>
    </location>
</feature>
<organism evidence="4 5">
    <name type="scientific">Helobdella robusta</name>
    <name type="common">Californian leech</name>
    <dbReference type="NCBI Taxonomy" id="6412"/>
    <lineage>
        <taxon>Eukaryota</taxon>
        <taxon>Metazoa</taxon>
        <taxon>Spiralia</taxon>
        <taxon>Lophotrochozoa</taxon>
        <taxon>Annelida</taxon>
        <taxon>Clitellata</taxon>
        <taxon>Hirudinea</taxon>
        <taxon>Rhynchobdellida</taxon>
        <taxon>Glossiphoniidae</taxon>
        <taxon>Helobdella</taxon>
    </lineage>
</organism>
<dbReference type="CTD" id="20212363"/>
<feature type="region of interest" description="Disordered" evidence="1">
    <location>
        <begin position="1042"/>
        <end position="1061"/>
    </location>
</feature>
<dbReference type="GO" id="GO:0005829">
    <property type="term" value="C:cytosol"/>
    <property type="evidence" value="ECO:0000318"/>
    <property type="project" value="GO_Central"/>
</dbReference>
<dbReference type="GO" id="GO:0005634">
    <property type="term" value="C:nucleus"/>
    <property type="evidence" value="ECO:0000318"/>
    <property type="project" value="GO_Central"/>
</dbReference>
<dbReference type="EnsemblMetazoa" id="HelroT192681">
    <property type="protein sequence ID" value="HelroP192681"/>
    <property type="gene ID" value="HelroG192681"/>
</dbReference>
<dbReference type="PANTHER" id="PTHR24006">
    <property type="entry name" value="UBIQUITIN CARBOXYL-TERMINAL HYDROLASE"/>
    <property type="match status" value="1"/>
</dbReference>
<dbReference type="GO" id="GO:0031647">
    <property type="term" value="P:regulation of protein stability"/>
    <property type="evidence" value="ECO:0000318"/>
    <property type="project" value="GO_Central"/>
</dbReference>
<sequence length="1145" mass="131979">MKELVLFQSSDKKHYIGSAPTGHNLIKELVDDFIFTASKVMLQCEKNQGDAQHLDHTSSICSSPQTIQAAFELLISLITECLPNLKALSEMLTAMFYSNIETPLLEWEYIPPIGAKPLNGFVGLKNAGATCYMNSVLQQLFMIEPIRDYILCVEGAVDDQLDIDDVEEKPEYEVHTAVLKCVQYIFAHLACSKMQFYVPKGFWKHFKLQGEPVNLREQHDALEFFNSLVDSLDEALKALELVPIVSKVLGGSFADQKICRDCPHRYSREESFTVLNIDIRNQQNLLESLEQYVKGDLLEGGNAYHCEKCNKKVDTVKRLCIKKLPPILAIQLKRFDYDWERECAIKFNDYFEFPRQIDMMPYTVTGLAKAEGEWILDDNDNAQPGGEGSADDENTNNKDNDERWYKFDDGDVSPFKMDDDEEMKTHCFGGEYVGEVFDNILKRMKFSRQKRWWNAYILFYEKIVPNEISKQAQQSQAQLLQSQLASSSCSISDGNEKNDDDVKQQLLLLSPQTSNKLFPDIKSDIPKTIKMPKVIEQCVRRQNIRFLHNRNQFSPEYFRFMRGILHCNIKLVLPGALNNHQHNTNLSAQEIDEIAMCSTQLVVKFLFNIGFHTKKSLRGPANEWLEAILPYFRNVRSIRNWFIQNILFNRPTRFAEFMLECPSTEIRNVFMRMMVYLAHFSRQDGPCSPSITPLYPSQESNMTSSDHILRAMLSLLKKEVSEHSRHLPQYFQFFIMYANLGIPERHQLINLGVPELFLIVAMDESKIPSIKYQSTELTKVYAVISVLVRCCDVSAFCSSSLQNKAPLPNPHKDQSMNNKYVAVIQPAVADILFKNIPFIKKLIVDCNNYDETNRLLKFCSWENPTFSSTVLSELLWQIAYVSLYELRPYLDILLHMLFLEDSWQTHRIHNSLKGFGGLDERGGLFDTIQMSRSQNHKRAYQCIKMIVTLFAKCALSVDLVLNNNEMRYKWINSVEWLQDELDRRPYSNNTQYPYNWSQTQSNETSNGYFLERTNSAQMTLKKALEYCPDDVEQEDNMLIMEESENNSRSVDNGETSQDGVDEEKLEQLQNQLKQLNIQQSTSVENIIDNETRISSSSSSLNNNNNSNNNNSNSNMSNNSNNNSINNNNNIINKQLSLPVQKQFLQ</sequence>
<dbReference type="eggNOG" id="KOG1866">
    <property type="taxonomic scope" value="Eukaryota"/>
</dbReference>
<dbReference type="KEGG" id="hro:HELRODRAFT_192681"/>
<dbReference type="GeneID" id="20212363"/>
<accession>T1FU67</accession>
<dbReference type="AlphaFoldDB" id="T1FU67"/>
<dbReference type="GO" id="GO:0016579">
    <property type="term" value="P:protein deubiquitination"/>
    <property type="evidence" value="ECO:0007669"/>
    <property type="project" value="InterPro"/>
</dbReference>
<dbReference type="FunFam" id="3.90.70.10:FF:000022">
    <property type="entry name" value="Ubiquitin carboxyl-terminal hydrolase 24"/>
    <property type="match status" value="1"/>
</dbReference>
<name>T1FU67_HELRO</name>
<proteinExistence type="predicted"/>
<dbReference type="InParanoid" id="T1FU67"/>
<reference evidence="3 5" key="2">
    <citation type="journal article" date="2013" name="Nature">
        <title>Insights into bilaterian evolution from three spiralian genomes.</title>
        <authorList>
            <person name="Simakov O."/>
            <person name="Marletaz F."/>
            <person name="Cho S.J."/>
            <person name="Edsinger-Gonzales E."/>
            <person name="Havlak P."/>
            <person name="Hellsten U."/>
            <person name="Kuo D.H."/>
            <person name="Larsson T."/>
            <person name="Lv J."/>
            <person name="Arendt D."/>
            <person name="Savage R."/>
            <person name="Osoegawa K."/>
            <person name="de Jong P."/>
            <person name="Grimwood J."/>
            <person name="Chapman J.A."/>
            <person name="Shapiro H."/>
            <person name="Aerts A."/>
            <person name="Otillar R.P."/>
            <person name="Terry A.Y."/>
            <person name="Boore J.L."/>
            <person name="Grigoriev I.V."/>
            <person name="Lindberg D.R."/>
            <person name="Seaver E.C."/>
            <person name="Weisblat D.A."/>
            <person name="Putnam N.H."/>
            <person name="Rokhsar D.S."/>
        </authorList>
    </citation>
    <scope>NUCLEOTIDE SEQUENCE</scope>
</reference>
<evidence type="ECO:0000259" key="2">
    <source>
        <dbReference type="PROSITE" id="PS50235"/>
    </source>
</evidence>
<dbReference type="OrthoDB" id="289038at2759"/>
<dbReference type="PROSITE" id="PS00972">
    <property type="entry name" value="USP_1"/>
    <property type="match status" value="1"/>
</dbReference>
<dbReference type="EMBL" id="AMQM01005608">
    <property type="status" value="NOT_ANNOTATED_CDS"/>
    <property type="molecule type" value="Genomic_DNA"/>
</dbReference>
<dbReference type="OMA" id="WINSVEW"/>
<dbReference type="GO" id="GO:0016477">
    <property type="term" value="P:cell migration"/>
    <property type="evidence" value="ECO:0000318"/>
    <property type="project" value="GO_Central"/>
</dbReference>
<protein>
    <recommendedName>
        <fullName evidence="2">USP domain-containing protein</fullName>
    </recommendedName>
</protein>
<dbReference type="InterPro" id="IPR038765">
    <property type="entry name" value="Papain-like_cys_pep_sf"/>
</dbReference>
<reference evidence="4" key="3">
    <citation type="submission" date="2015-06" db="UniProtKB">
        <authorList>
            <consortium name="EnsemblMetazoa"/>
        </authorList>
    </citation>
    <scope>IDENTIFICATION</scope>
</reference>
<dbReference type="Gene3D" id="3.90.70.10">
    <property type="entry name" value="Cysteine proteinases"/>
    <property type="match status" value="1"/>
</dbReference>
<dbReference type="InterPro" id="IPR021905">
    <property type="entry name" value="DUF3517"/>
</dbReference>
<keyword evidence="5" id="KW-1185">Reference proteome</keyword>
<dbReference type="InterPro" id="IPR001394">
    <property type="entry name" value="Peptidase_C19_UCH"/>
</dbReference>